<dbReference type="Pfam" id="PF07690">
    <property type="entry name" value="MFS_1"/>
    <property type="match status" value="1"/>
</dbReference>
<dbReference type="SUPFAM" id="SSF103473">
    <property type="entry name" value="MFS general substrate transporter"/>
    <property type="match status" value="1"/>
</dbReference>
<feature type="transmembrane region" description="Helical" evidence="9">
    <location>
        <begin position="345"/>
        <end position="364"/>
    </location>
</feature>
<feature type="transmembrane region" description="Helical" evidence="9">
    <location>
        <begin position="307"/>
        <end position="333"/>
    </location>
</feature>
<keyword evidence="5 9" id="KW-1133">Transmembrane helix</keyword>
<dbReference type="Gene3D" id="1.20.1250.20">
    <property type="entry name" value="MFS general substrate transporter like domains"/>
    <property type="match status" value="1"/>
</dbReference>
<dbReference type="InterPro" id="IPR020846">
    <property type="entry name" value="MFS_dom"/>
</dbReference>
<dbReference type="PANTHER" id="PTHR23513">
    <property type="entry name" value="INTEGRAL MEMBRANE EFFLUX PROTEIN-RELATED"/>
    <property type="match status" value="1"/>
</dbReference>
<name>A0A1T4Z4K9_9ACTN</name>
<feature type="transmembrane region" description="Helical" evidence="9">
    <location>
        <begin position="370"/>
        <end position="393"/>
    </location>
</feature>
<comment type="similarity">
    <text evidence="7">Belongs to the major facilitator superfamily. Drug:H(+) antiporter-3 (DHA3) (TC 2.A.1.21) family.</text>
</comment>
<keyword evidence="3" id="KW-1003">Cell membrane</keyword>
<evidence type="ECO:0000256" key="6">
    <source>
        <dbReference type="ARBA" id="ARBA00023136"/>
    </source>
</evidence>
<feature type="transmembrane region" description="Helical" evidence="9">
    <location>
        <begin position="282"/>
        <end position="301"/>
    </location>
</feature>
<keyword evidence="2" id="KW-0813">Transport</keyword>
<dbReference type="PROSITE" id="PS50850">
    <property type="entry name" value="MFS"/>
    <property type="match status" value="1"/>
</dbReference>
<dbReference type="OrthoDB" id="3177993at2"/>
<dbReference type="InterPro" id="IPR011701">
    <property type="entry name" value="MFS"/>
</dbReference>
<keyword evidence="4 9" id="KW-0812">Transmembrane</keyword>
<keyword evidence="12" id="KW-1185">Reference proteome</keyword>
<dbReference type="Proteomes" id="UP000191040">
    <property type="component" value="Chromosome I"/>
</dbReference>
<dbReference type="AlphaFoldDB" id="A0A1T4Z4K9"/>
<dbReference type="STRING" id="1736691.SAMN06295964_2440"/>
<proteinExistence type="inferred from homology"/>
<evidence type="ECO:0000256" key="1">
    <source>
        <dbReference type="ARBA" id="ARBA00004429"/>
    </source>
</evidence>
<comment type="subcellular location">
    <subcellularLocation>
        <location evidence="1">Cell inner membrane</location>
        <topology evidence="1">Multi-pass membrane protein</topology>
    </subcellularLocation>
</comment>
<evidence type="ECO:0000256" key="5">
    <source>
        <dbReference type="ARBA" id="ARBA00022989"/>
    </source>
</evidence>
<gene>
    <name evidence="11" type="ORF">SAMN06295964_2440</name>
</gene>
<evidence type="ECO:0000256" key="2">
    <source>
        <dbReference type="ARBA" id="ARBA00022448"/>
    </source>
</evidence>
<feature type="transmembrane region" description="Helical" evidence="9">
    <location>
        <begin position="217"/>
        <end position="240"/>
    </location>
</feature>
<dbReference type="EMBL" id="LT796768">
    <property type="protein sequence ID" value="SKB09007.1"/>
    <property type="molecule type" value="Genomic_DNA"/>
</dbReference>
<evidence type="ECO:0000259" key="10">
    <source>
        <dbReference type="PROSITE" id="PS50850"/>
    </source>
</evidence>
<dbReference type="GO" id="GO:0022857">
    <property type="term" value="F:transmembrane transporter activity"/>
    <property type="evidence" value="ECO:0007669"/>
    <property type="project" value="InterPro"/>
</dbReference>
<feature type="domain" description="Major facilitator superfamily (MFS) profile" evidence="10">
    <location>
        <begin position="216"/>
        <end position="406"/>
    </location>
</feature>
<evidence type="ECO:0000256" key="3">
    <source>
        <dbReference type="ARBA" id="ARBA00022475"/>
    </source>
</evidence>
<dbReference type="InterPro" id="IPR036259">
    <property type="entry name" value="MFS_trans_sf"/>
</dbReference>
<evidence type="ECO:0000313" key="12">
    <source>
        <dbReference type="Proteomes" id="UP000191040"/>
    </source>
</evidence>
<dbReference type="GO" id="GO:0005886">
    <property type="term" value="C:plasma membrane"/>
    <property type="evidence" value="ECO:0007669"/>
    <property type="project" value="UniProtKB-SubCell"/>
</dbReference>
<feature type="transmembrane region" description="Helical" evidence="9">
    <location>
        <begin position="165"/>
        <end position="183"/>
    </location>
</feature>
<feature type="transmembrane region" description="Helical" evidence="9">
    <location>
        <begin position="252"/>
        <end position="275"/>
    </location>
</feature>
<dbReference type="PANTHER" id="PTHR23513:SF9">
    <property type="entry name" value="ENTEROBACTIN EXPORTER ENTS"/>
    <property type="match status" value="1"/>
</dbReference>
<accession>A0A1T4Z4K9</accession>
<evidence type="ECO:0000256" key="7">
    <source>
        <dbReference type="ARBA" id="ARBA00038075"/>
    </source>
</evidence>
<evidence type="ECO:0000313" key="11">
    <source>
        <dbReference type="EMBL" id="SKB09007.1"/>
    </source>
</evidence>
<keyword evidence="6 9" id="KW-0472">Membrane</keyword>
<reference evidence="12" key="1">
    <citation type="submission" date="2017-02" db="EMBL/GenBank/DDBJ databases">
        <authorList>
            <person name="Varghese N."/>
            <person name="Submissions S."/>
        </authorList>
    </citation>
    <scope>NUCLEOTIDE SEQUENCE [LARGE SCALE GENOMIC DNA]</scope>
    <source>
        <strain evidence="12">9H-4</strain>
    </source>
</reference>
<feature type="transmembrane region" description="Helical" evidence="9">
    <location>
        <begin position="12"/>
        <end position="33"/>
    </location>
</feature>
<dbReference type="CDD" id="cd06173">
    <property type="entry name" value="MFS_MefA_like"/>
    <property type="match status" value="1"/>
</dbReference>
<organism evidence="11 12">
    <name type="scientific">Aeromicrobium choanae</name>
    <dbReference type="NCBI Taxonomy" id="1736691"/>
    <lineage>
        <taxon>Bacteria</taxon>
        <taxon>Bacillati</taxon>
        <taxon>Actinomycetota</taxon>
        <taxon>Actinomycetes</taxon>
        <taxon>Propionibacteriales</taxon>
        <taxon>Nocardioidaceae</taxon>
        <taxon>Aeromicrobium</taxon>
    </lineage>
</organism>
<evidence type="ECO:0000256" key="9">
    <source>
        <dbReference type="SAM" id="Phobius"/>
    </source>
</evidence>
<feature type="transmembrane region" description="Helical" evidence="9">
    <location>
        <begin position="39"/>
        <end position="59"/>
    </location>
</feature>
<protein>
    <recommendedName>
        <fullName evidence="8">Multidrug efflux pump Tap</fullName>
    </recommendedName>
</protein>
<dbReference type="RefSeq" id="WP_078700410.1">
    <property type="nucleotide sequence ID" value="NZ_LT796768.1"/>
</dbReference>
<evidence type="ECO:0000256" key="4">
    <source>
        <dbReference type="ARBA" id="ARBA00022692"/>
    </source>
</evidence>
<evidence type="ECO:0000256" key="8">
    <source>
        <dbReference type="ARBA" id="ARBA00040914"/>
    </source>
</evidence>
<sequence length="406" mass="41550">MRTPVLYLGSYFVSVLGNSIAAIALPLIVLQATGSAMSAGWVAAATAVPAVLAGLFMGVVIDRINRVTSSVVTDLVSAASVAALPIVDGLVGLEVGWFVLFGIIGSLGDVPGMTAREALLPGIARGSRLSLERLIGLRESLGSISLLIGPAVAGLLMTLFEGSTVLWITAGTSLLAALLTLGIPRGVGRIEAVPATAPLGAWAEFVEGWRLLTRTRLIAMVTGLMLFSVMVLSAFQALILPVHFTLIDRPGLLGFVLTSIAAGLLVGSAIYVVLARRFARRTWLVTGLLLSSLGFVVIGLLPATWLLFAAGFVLGLGSGLCGALLGLLTVSGVPETALGRVMGTQNALVTAAAPAAILLAAVVIEHVSLTAAALGFVALWVLTSVAAVAGPALRDLEPIEPETIDA</sequence>